<evidence type="ECO:0000313" key="3">
    <source>
        <dbReference type="Proteomes" id="UP000050482"/>
    </source>
</evidence>
<dbReference type="InterPro" id="IPR025668">
    <property type="entry name" value="Tnp_DDE_dom"/>
</dbReference>
<organism evidence="2 3">
    <name type="scientific">Alicyclobacillus ferrooxydans</name>
    <dbReference type="NCBI Taxonomy" id="471514"/>
    <lineage>
        <taxon>Bacteria</taxon>
        <taxon>Bacillati</taxon>
        <taxon>Bacillota</taxon>
        <taxon>Bacilli</taxon>
        <taxon>Bacillales</taxon>
        <taxon>Alicyclobacillaceae</taxon>
        <taxon>Alicyclobacillus</taxon>
    </lineage>
</organism>
<protein>
    <recommendedName>
        <fullName evidence="1">Transposase DDE domain-containing protein</fullName>
    </recommendedName>
</protein>
<dbReference type="OrthoDB" id="6627885at2"/>
<reference evidence="2 3" key="1">
    <citation type="submission" date="2015-09" db="EMBL/GenBank/DDBJ databases">
        <title>Draft genome sequence of Alicyclobacillus ferrooxydans DSM 22381.</title>
        <authorList>
            <person name="Hemp J."/>
        </authorList>
    </citation>
    <scope>NUCLEOTIDE SEQUENCE [LARGE SCALE GENOMIC DNA]</scope>
    <source>
        <strain evidence="2 3">TC-34</strain>
    </source>
</reference>
<accession>A0A0P9CH27</accession>
<evidence type="ECO:0000259" key="1">
    <source>
        <dbReference type="Pfam" id="PF13701"/>
    </source>
</evidence>
<keyword evidence="3" id="KW-1185">Reference proteome</keyword>
<dbReference type="AlphaFoldDB" id="A0A0P9CH27"/>
<comment type="caution">
    <text evidence="2">The sequence shown here is derived from an EMBL/GenBank/DDBJ whole genome shotgun (WGS) entry which is preliminary data.</text>
</comment>
<name>A0A0P9CH27_9BACL</name>
<dbReference type="Pfam" id="PF13701">
    <property type="entry name" value="DDE_Tnp_1_4"/>
    <property type="match status" value="1"/>
</dbReference>
<proteinExistence type="predicted"/>
<feature type="domain" description="Transposase DDE" evidence="1">
    <location>
        <begin position="26"/>
        <end position="141"/>
    </location>
</feature>
<sequence>MMLFDGLFLDGLFQCMGQFLSRKAISNRLRPSQSDREHCDVASIMYQATSWDKPRRVVILRRLDINPEERLCADWLWEYKAIATTFDWSGEDGWHLYNFRGHAENHIKEAKYGFAIDQFCSQNSDANKALQGLELPAYNLLLL</sequence>
<gene>
    <name evidence="2" type="ORF">AN477_04125</name>
</gene>
<dbReference type="EMBL" id="LJCO01000015">
    <property type="protein sequence ID" value="KPV45057.1"/>
    <property type="molecule type" value="Genomic_DNA"/>
</dbReference>
<dbReference type="Proteomes" id="UP000050482">
    <property type="component" value="Unassembled WGS sequence"/>
</dbReference>
<dbReference type="RefSeq" id="WP_054967915.1">
    <property type="nucleotide sequence ID" value="NZ_LJCO01000015.1"/>
</dbReference>
<dbReference type="PATRIC" id="fig|471514.4.peg.4068"/>
<evidence type="ECO:0000313" key="2">
    <source>
        <dbReference type="EMBL" id="KPV45057.1"/>
    </source>
</evidence>